<dbReference type="GO" id="GO:0005829">
    <property type="term" value="C:cytosol"/>
    <property type="evidence" value="ECO:0007669"/>
    <property type="project" value="TreeGrafter"/>
</dbReference>
<dbReference type="InterPro" id="IPR014710">
    <property type="entry name" value="RmlC-like_jellyroll"/>
</dbReference>
<dbReference type="PANTHER" id="PTHR24567">
    <property type="entry name" value="CRP FAMILY TRANSCRIPTIONAL REGULATORY PROTEIN"/>
    <property type="match status" value="1"/>
</dbReference>
<dbReference type="EMBL" id="BKBO01000007">
    <property type="protein sequence ID" value="GEQ48819.1"/>
    <property type="molecule type" value="Genomic_DNA"/>
</dbReference>
<sequence>MNNQELKHTQQLLNDMNLSDIYTNEVLTRSIYLHFTNKLQVIHSSDPLDALFFILIGKVFVTSYSSNGDKVIIDNMKSGEFFGDIELYSGKVSSLHNIVSTPNTIILKIPAKIVRKQLNYHIPYLNFMCVKLTEKLTNTSSNYSKTLLLPAKNKLARYITEQFELTQHDDIPFSVKRVSEILGISDRHLRRLIQELEKNELISKTRSHLKIIDLKTLYSLANL</sequence>
<dbReference type="EMBL" id="BKBQ01000008">
    <property type="protein sequence ID" value="GEQ53839.1"/>
    <property type="molecule type" value="Genomic_DNA"/>
</dbReference>
<dbReference type="Pfam" id="PF00027">
    <property type="entry name" value="cNMP_binding"/>
    <property type="match status" value="1"/>
</dbReference>
<organism evidence="6 7">
    <name type="scientific">Tetragenococcus koreensis</name>
    <dbReference type="NCBI Taxonomy" id="290335"/>
    <lineage>
        <taxon>Bacteria</taxon>
        <taxon>Bacillati</taxon>
        <taxon>Bacillota</taxon>
        <taxon>Bacilli</taxon>
        <taxon>Lactobacillales</taxon>
        <taxon>Enterococcaceae</taxon>
        <taxon>Tetragenococcus</taxon>
    </lineage>
</organism>
<dbReference type="InterPro" id="IPR012318">
    <property type="entry name" value="HTH_CRP"/>
</dbReference>
<accession>A0AAN4RJV5</accession>
<reference evidence="6" key="1">
    <citation type="submission" date="2019-08" db="EMBL/GenBank/DDBJ databases">
        <authorList>
            <person name="Ishikawa M."/>
            <person name="Suzuki T."/>
            <person name="Matsutani M."/>
        </authorList>
    </citation>
    <scope>NUCLEOTIDE SEQUENCE</scope>
    <source>
        <strain evidence="6">7C1</strain>
        <strain evidence="5">8C4</strain>
    </source>
</reference>
<evidence type="ECO:0000313" key="7">
    <source>
        <dbReference type="Proteomes" id="UP000886597"/>
    </source>
</evidence>
<evidence type="ECO:0000256" key="1">
    <source>
        <dbReference type="ARBA" id="ARBA00023015"/>
    </source>
</evidence>
<evidence type="ECO:0000256" key="2">
    <source>
        <dbReference type="ARBA" id="ARBA00023125"/>
    </source>
</evidence>
<evidence type="ECO:0000256" key="3">
    <source>
        <dbReference type="ARBA" id="ARBA00023163"/>
    </source>
</evidence>
<dbReference type="GO" id="GO:0003700">
    <property type="term" value="F:DNA-binding transcription factor activity"/>
    <property type="evidence" value="ECO:0007669"/>
    <property type="project" value="TreeGrafter"/>
</dbReference>
<dbReference type="AlphaFoldDB" id="A0AAN4RJV5"/>
<dbReference type="Proteomes" id="UP000886597">
    <property type="component" value="Unassembled WGS sequence"/>
</dbReference>
<comment type="caution">
    <text evidence="6">The sequence shown here is derived from an EMBL/GenBank/DDBJ whole genome shotgun (WGS) entry which is preliminary data.</text>
</comment>
<dbReference type="Gene3D" id="1.10.10.10">
    <property type="entry name" value="Winged helix-like DNA-binding domain superfamily/Winged helix DNA-binding domain"/>
    <property type="match status" value="1"/>
</dbReference>
<dbReference type="Proteomes" id="UP000886607">
    <property type="component" value="Unassembled WGS sequence"/>
</dbReference>
<proteinExistence type="predicted"/>
<dbReference type="InterPro" id="IPR050397">
    <property type="entry name" value="Env_Response_Regulators"/>
</dbReference>
<dbReference type="Pfam" id="PF13545">
    <property type="entry name" value="HTH_Crp_2"/>
    <property type="match status" value="1"/>
</dbReference>
<dbReference type="InterPro" id="IPR036390">
    <property type="entry name" value="WH_DNA-bd_sf"/>
</dbReference>
<dbReference type="InterPro" id="IPR000595">
    <property type="entry name" value="cNMP-bd_dom"/>
</dbReference>
<evidence type="ECO:0000259" key="4">
    <source>
        <dbReference type="PROSITE" id="PS50042"/>
    </source>
</evidence>
<protein>
    <recommendedName>
        <fullName evidence="4">Cyclic nucleotide-binding domain-containing protein</fullName>
    </recommendedName>
</protein>
<dbReference type="GeneID" id="69985467"/>
<dbReference type="InterPro" id="IPR018490">
    <property type="entry name" value="cNMP-bd_dom_sf"/>
</dbReference>
<evidence type="ECO:0000313" key="6">
    <source>
        <dbReference type="EMBL" id="GEQ53839.1"/>
    </source>
</evidence>
<dbReference type="PROSITE" id="PS50042">
    <property type="entry name" value="CNMP_BINDING_3"/>
    <property type="match status" value="1"/>
</dbReference>
<keyword evidence="1" id="KW-0805">Transcription regulation</keyword>
<dbReference type="SUPFAM" id="SSF46785">
    <property type="entry name" value="Winged helix' DNA-binding domain"/>
    <property type="match status" value="1"/>
</dbReference>
<dbReference type="KEGG" id="tkr:C7K43_05855"/>
<dbReference type="PANTHER" id="PTHR24567:SF26">
    <property type="entry name" value="REGULATORY PROTEIN YEIL"/>
    <property type="match status" value="1"/>
</dbReference>
<dbReference type="Gene3D" id="2.60.120.10">
    <property type="entry name" value="Jelly Rolls"/>
    <property type="match status" value="1"/>
</dbReference>
<name>A0AAN4RJV5_9ENTE</name>
<dbReference type="RefSeq" id="WP_124006009.1">
    <property type="nucleotide sequence ID" value="NZ_BJYN01000025.1"/>
</dbReference>
<feature type="domain" description="Cyclic nucleotide-binding" evidence="4">
    <location>
        <begin position="41"/>
        <end position="118"/>
    </location>
</feature>
<dbReference type="InterPro" id="IPR036388">
    <property type="entry name" value="WH-like_DNA-bd_sf"/>
</dbReference>
<evidence type="ECO:0000313" key="5">
    <source>
        <dbReference type="EMBL" id="GEQ48819.1"/>
    </source>
</evidence>
<gene>
    <name evidence="5" type="ORF">TK11N_06710</name>
    <name evidence="6" type="ORF">TK2N_06830</name>
</gene>
<keyword evidence="2" id="KW-0238">DNA-binding</keyword>
<dbReference type="GO" id="GO:0003677">
    <property type="term" value="F:DNA binding"/>
    <property type="evidence" value="ECO:0007669"/>
    <property type="project" value="UniProtKB-KW"/>
</dbReference>
<evidence type="ECO:0000313" key="8">
    <source>
        <dbReference type="Proteomes" id="UP000886607"/>
    </source>
</evidence>
<keyword evidence="3" id="KW-0804">Transcription</keyword>
<keyword evidence="8" id="KW-1185">Reference proteome</keyword>
<dbReference type="SUPFAM" id="SSF51206">
    <property type="entry name" value="cAMP-binding domain-like"/>
    <property type="match status" value="1"/>
</dbReference>
<reference evidence="6" key="2">
    <citation type="journal article" date="2020" name="Int. Dairy J.">
        <title>Lactic acid bacterial diversity in Brie cheese focusing on salt concentration and pH of isolation medium and characterisation of halophilic and alkaliphilic lactic acid bacterial isolates.</title>
        <authorList>
            <person name="Unno R."/>
            <person name="Matsutani M."/>
            <person name="Suzuki T."/>
            <person name="Kodama K."/>
            <person name="Matsushita H."/>
            <person name="Yamasato K."/>
            <person name="Koizumi Y."/>
            <person name="Ishikawa M."/>
        </authorList>
    </citation>
    <scope>NUCLEOTIDE SEQUENCE</scope>
    <source>
        <strain evidence="6">7C1</strain>
        <strain evidence="5">8C4</strain>
    </source>
</reference>
<dbReference type="CDD" id="cd00038">
    <property type="entry name" value="CAP_ED"/>
    <property type="match status" value="1"/>
</dbReference>